<sequence>MSRERTQSPRPDRDADMEIDPQSPLDKSDAKVVIITNLTRNVVEAHLKVIFGFYGDITKVDLPVFGKSGQNRGKAALEFADSSSARKAASHMDGGQLDGNVLKSVLLQEGSEMDATDQEASLAPAPVLVPVLVRLPHTAGEVQRGTHLVKGLEGHSVEGALVVGDLRPAMYTDLDAPAPGPDHPFAVADPVRGLRRPEDVPQATQGVDMGVVGLVREATLSGLVGLAAGHTRALGPVRCRIRVTLVTVEAAVVVERGLSVGTEGVEAEAEAVMTSGIADLVLPCNVLFSPKTVAFNHSLSDFTPSE</sequence>
<organism evidence="5 6">
    <name type="scientific">Gymnopilus dilepis</name>
    <dbReference type="NCBI Taxonomy" id="231916"/>
    <lineage>
        <taxon>Eukaryota</taxon>
        <taxon>Fungi</taxon>
        <taxon>Dikarya</taxon>
        <taxon>Basidiomycota</taxon>
        <taxon>Agaricomycotina</taxon>
        <taxon>Agaricomycetes</taxon>
        <taxon>Agaricomycetidae</taxon>
        <taxon>Agaricales</taxon>
        <taxon>Agaricineae</taxon>
        <taxon>Hymenogastraceae</taxon>
        <taxon>Gymnopilus</taxon>
    </lineage>
</organism>
<dbReference type="Pfam" id="PF00076">
    <property type="entry name" value="RRM_1"/>
    <property type="match status" value="1"/>
</dbReference>
<dbReference type="GO" id="GO:0000398">
    <property type="term" value="P:mRNA splicing, via spliceosome"/>
    <property type="evidence" value="ECO:0007669"/>
    <property type="project" value="TreeGrafter"/>
</dbReference>
<keyword evidence="1 2" id="KW-0694">RNA-binding</keyword>
<dbReference type="InterPro" id="IPR012677">
    <property type="entry name" value="Nucleotide-bd_a/b_plait_sf"/>
</dbReference>
<evidence type="ECO:0000259" key="4">
    <source>
        <dbReference type="PROSITE" id="PS50102"/>
    </source>
</evidence>
<dbReference type="EMBL" id="NHYE01005586">
    <property type="protein sequence ID" value="PPQ68861.1"/>
    <property type="molecule type" value="Genomic_DNA"/>
</dbReference>
<feature type="region of interest" description="Disordered" evidence="3">
    <location>
        <begin position="1"/>
        <end position="26"/>
    </location>
</feature>
<evidence type="ECO:0000256" key="2">
    <source>
        <dbReference type="PROSITE-ProRule" id="PRU00176"/>
    </source>
</evidence>
<dbReference type="InterPro" id="IPR000504">
    <property type="entry name" value="RRM_dom"/>
</dbReference>
<evidence type="ECO:0000256" key="3">
    <source>
        <dbReference type="SAM" id="MobiDB-lite"/>
    </source>
</evidence>
<dbReference type="GO" id="GO:0003723">
    <property type="term" value="F:RNA binding"/>
    <property type="evidence" value="ECO:0007669"/>
    <property type="project" value="UniProtKB-UniRule"/>
</dbReference>
<name>A0A409VRG6_9AGAR</name>
<dbReference type="GO" id="GO:0005654">
    <property type="term" value="C:nucleoplasm"/>
    <property type="evidence" value="ECO:0007669"/>
    <property type="project" value="TreeGrafter"/>
</dbReference>
<feature type="domain" description="RRM" evidence="4">
    <location>
        <begin position="31"/>
        <end position="109"/>
    </location>
</feature>
<proteinExistence type="predicted"/>
<dbReference type="Proteomes" id="UP000284706">
    <property type="component" value="Unassembled WGS sequence"/>
</dbReference>
<gene>
    <name evidence="5" type="ORF">CVT26_001695</name>
</gene>
<feature type="compositionally biased region" description="Basic and acidic residues" evidence="3">
    <location>
        <begin position="1"/>
        <end position="16"/>
    </location>
</feature>
<protein>
    <recommendedName>
        <fullName evidence="4">RRM domain-containing protein</fullName>
    </recommendedName>
</protein>
<keyword evidence="6" id="KW-1185">Reference proteome</keyword>
<dbReference type="STRING" id="231916.A0A409VRG6"/>
<dbReference type="InParanoid" id="A0A409VRG6"/>
<evidence type="ECO:0000313" key="5">
    <source>
        <dbReference type="EMBL" id="PPQ68861.1"/>
    </source>
</evidence>
<dbReference type="Gene3D" id="3.30.70.330">
    <property type="match status" value="1"/>
</dbReference>
<reference evidence="5 6" key="1">
    <citation type="journal article" date="2018" name="Evol. Lett.">
        <title>Horizontal gene cluster transfer increased hallucinogenic mushroom diversity.</title>
        <authorList>
            <person name="Reynolds H.T."/>
            <person name="Vijayakumar V."/>
            <person name="Gluck-Thaler E."/>
            <person name="Korotkin H.B."/>
            <person name="Matheny P.B."/>
            <person name="Slot J.C."/>
        </authorList>
    </citation>
    <scope>NUCLEOTIDE SEQUENCE [LARGE SCALE GENOMIC DNA]</scope>
    <source>
        <strain evidence="5 6">SRW20</strain>
    </source>
</reference>
<dbReference type="PROSITE" id="PS50102">
    <property type="entry name" value="RRM"/>
    <property type="match status" value="1"/>
</dbReference>
<evidence type="ECO:0000313" key="6">
    <source>
        <dbReference type="Proteomes" id="UP000284706"/>
    </source>
</evidence>
<accession>A0A409VRG6</accession>
<dbReference type="GO" id="GO:0061574">
    <property type="term" value="C:ASAP complex"/>
    <property type="evidence" value="ECO:0007669"/>
    <property type="project" value="TreeGrafter"/>
</dbReference>
<dbReference type="GO" id="GO:0005737">
    <property type="term" value="C:cytoplasm"/>
    <property type="evidence" value="ECO:0007669"/>
    <property type="project" value="TreeGrafter"/>
</dbReference>
<dbReference type="OrthoDB" id="252020at2759"/>
<dbReference type="SMART" id="SM00360">
    <property type="entry name" value="RRM"/>
    <property type="match status" value="1"/>
</dbReference>
<dbReference type="InterPro" id="IPR035979">
    <property type="entry name" value="RBD_domain_sf"/>
</dbReference>
<evidence type="ECO:0000256" key="1">
    <source>
        <dbReference type="ARBA" id="ARBA00022884"/>
    </source>
</evidence>
<comment type="caution">
    <text evidence="5">The sequence shown here is derived from an EMBL/GenBank/DDBJ whole genome shotgun (WGS) entry which is preliminary data.</text>
</comment>
<dbReference type="PANTHER" id="PTHR15481">
    <property type="entry name" value="RIBONUCLEIC ACID BINDING PROTEIN S1"/>
    <property type="match status" value="1"/>
</dbReference>
<dbReference type="PANTHER" id="PTHR15481:SF0">
    <property type="entry name" value="LD23870P-RELATED"/>
    <property type="match status" value="1"/>
</dbReference>
<dbReference type="SUPFAM" id="SSF54928">
    <property type="entry name" value="RNA-binding domain, RBD"/>
    <property type="match status" value="1"/>
</dbReference>
<dbReference type="AlphaFoldDB" id="A0A409VRG6"/>